<sequence>FNHANPTVRNNGFQFGSGTDMYELNKDLERMTEDVENMAVQLTWMAYDMVTLRTGFEVEASMRELEEACRRCMAAVFGEPEPQEPEMNAGAEDADSAQS</sequence>
<evidence type="ECO:0000313" key="3">
    <source>
        <dbReference type="Proteomes" id="UP000265000"/>
    </source>
</evidence>
<name>A0A3Q2UBD6_FUNHE</name>
<dbReference type="Proteomes" id="UP000265000">
    <property type="component" value="Unplaced"/>
</dbReference>
<dbReference type="GeneTree" id="ENSGT00940000176934"/>
<feature type="region of interest" description="Disordered" evidence="1">
    <location>
        <begin position="79"/>
        <end position="99"/>
    </location>
</feature>
<dbReference type="Ensembl" id="ENSFHET00000030943.1">
    <property type="protein sequence ID" value="ENSFHEP00000027515.1"/>
    <property type="gene ID" value="ENSFHEG00000011046.1"/>
</dbReference>
<proteinExistence type="predicted"/>
<dbReference type="AlphaFoldDB" id="A0A3Q2UBD6"/>
<evidence type="ECO:0000313" key="2">
    <source>
        <dbReference type="Ensembl" id="ENSFHEP00000027515.1"/>
    </source>
</evidence>
<dbReference type="PANTHER" id="PTHR36686:SF1">
    <property type="entry name" value="SYNAPTONEMAL COMPLEX CENTRAL ELEMENT PROTEIN 3"/>
    <property type="match status" value="1"/>
</dbReference>
<dbReference type="Pfam" id="PF15191">
    <property type="entry name" value="Synaptonemal_3"/>
    <property type="match status" value="1"/>
</dbReference>
<dbReference type="PANTHER" id="PTHR36686">
    <property type="entry name" value="SYNAPTONEMAL COMPLEX CENTRAL ELEMENT PROTEIN 3"/>
    <property type="match status" value="1"/>
</dbReference>
<protein>
    <recommendedName>
        <fullName evidence="4">Synaptonemal complex central element protein 3</fullName>
    </recommendedName>
</protein>
<dbReference type="GO" id="GO:0007130">
    <property type="term" value="P:synaptonemal complex assembly"/>
    <property type="evidence" value="ECO:0007669"/>
    <property type="project" value="InterPro"/>
</dbReference>
<dbReference type="GO" id="GO:0007283">
    <property type="term" value="P:spermatogenesis"/>
    <property type="evidence" value="ECO:0007669"/>
    <property type="project" value="InterPro"/>
</dbReference>
<evidence type="ECO:0000256" key="1">
    <source>
        <dbReference type="SAM" id="MobiDB-lite"/>
    </source>
</evidence>
<dbReference type="STRING" id="8078.ENSFHEP00000027515"/>
<keyword evidence="3" id="KW-1185">Reference proteome</keyword>
<accession>A0A3Q2UBD6</accession>
<dbReference type="GO" id="GO:0007131">
    <property type="term" value="P:reciprocal meiotic recombination"/>
    <property type="evidence" value="ECO:0007669"/>
    <property type="project" value="InterPro"/>
</dbReference>
<dbReference type="InterPro" id="IPR028145">
    <property type="entry name" value="Synaptonemal_3"/>
</dbReference>
<organism evidence="2 3">
    <name type="scientific">Fundulus heteroclitus</name>
    <name type="common">Killifish</name>
    <name type="synonym">Mummichog</name>
    <dbReference type="NCBI Taxonomy" id="8078"/>
    <lineage>
        <taxon>Eukaryota</taxon>
        <taxon>Metazoa</taxon>
        <taxon>Chordata</taxon>
        <taxon>Craniata</taxon>
        <taxon>Vertebrata</taxon>
        <taxon>Euteleostomi</taxon>
        <taxon>Actinopterygii</taxon>
        <taxon>Neopterygii</taxon>
        <taxon>Teleostei</taxon>
        <taxon>Neoteleostei</taxon>
        <taxon>Acanthomorphata</taxon>
        <taxon>Ovalentaria</taxon>
        <taxon>Atherinomorphae</taxon>
        <taxon>Cyprinodontiformes</taxon>
        <taxon>Fundulidae</taxon>
        <taxon>Fundulus</taxon>
    </lineage>
</organism>
<reference evidence="2" key="1">
    <citation type="submission" date="2025-08" db="UniProtKB">
        <authorList>
            <consortium name="Ensembl"/>
        </authorList>
    </citation>
    <scope>IDENTIFICATION</scope>
</reference>
<reference evidence="2" key="2">
    <citation type="submission" date="2025-09" db="UniProtKB">
        <authorList>
            <consortium name="Ensembl"/>
        </authorList>
    </citation>
    <scope>IDENTIFICATION</scope>
</reference>
<evidence type="ECO:0008006" key="4">
    <source>
        <dbReference type="Google" id="ProtNLM"/>
    </source>
</evidence>